<accession>A0A9D3Y7Z2</accession>
<protein>
    <submittedName>
        <fullName evidence="1">Uncharacterized protein</fullName>
    </submittedName>
</protein>
<organism evidence="1 2">
    <name type="scientific">Dreissena polymorpha</name>
    <name type="common">Zebra mussel</name>
    <name type="synonym">Mytilus polymorpha</name>
    <dbReference type="NCBI Taxonomy" id="45954"/>
    <lineage>
        <taxon>Eukaryota</taxon>
        <taxon>Metazoa</taxon>
        <taxon>Spiralia</taxon>
        <taxon>Lophotrochozoa</taxon>
        <taxon>Mollusca</taxon>
        <taxon>Bivalvia</taxon>
        <taxon>Autobranchia</taxon>
        <taxon>Heteroconchia</taxon>
        <taxon>Euheterodonta</taxon>
        <taxon>Imparidentia</taxon>
        <taxon>Neoheterodontei</taxon>
        <taxon>Myida</taxon>
        <taxon>Dreissenoidea</taxon>
        <taxon>Dreissenidae</taxon>
        <taxon>Dreissena</taxon>
    </lineage>
</organism>
<evidence type="ECO:0000313" key="2">
    <source>
        <dbReference type="Proteomes" id="UP000828390"/>
    </source>
</evidence>
<proteinExistence type="predicted"/>
<gene>
    <name evidence="1" type="ORF">DPMN_082667</name>
</gene>
<reference evidence="1" key="1">
    <citation type="journal article" date="2019" name="bioRxiv">
        <title>The Genome of the Zebra Mussel, Dreissena polymorpha: A Resource for Invasive Species Research.</title>
        <authorList>
            <person name="McCartney M.A."/>
            <person name="Auch B."/>
            <person name="Kono T."/>
            <person name="Mallez S."/>
            <person name="Zhang Y."/>
            <person name="Obille A."/>
            <person name="Becker A."/>
            <person name="Abrahante J.E."/>
            <person name="Garbe J."/>
            <person name="Badalamenti J.P."/>
            <person name="Herman A."/>
            <person name="Mangelson H."/>
            <person name="Liachko I."/>
            <person name="Sullivan S."/>
            <person name="Sone E.D."/>
            <person name="Koren S."/>
            <person name="Silverstein K.A.T."/>
            <person name="Beckman K.B."/>
            <person name="Gohl D.M."/>
        </authorList>
    </citation>
    <scope>NUCLEOTIDE SEQUENCE</scope>
    <source>
        <strain evidence="1">Duluth1</strain>
        <tissue evidence="1">Whole animal</tissue>
    </source>
</reference>
<sequence>MHHNAKGTSALVTAIHRQLPITGLGSGTGSVNEYPQIALFTNRSRWQQGKTCTVRGLRNDSAEDCYRNRCGAGGYSYYNGRYMNYHGQR</sequence>
<name>A0A9D3Y7Z2_DREPO</name>
<keyword evidence="2" id="KW-1185">Reference proteome</keyword>
<reference evidence="1" key="2">
    <citation type="submission" date="2020-11" db="EMBL/GenBank/DDBJ databases">
        <authorList>
            <person name="McCartney M.A."/>
            <person name="Auch B."/>
            <person name="Kono T."/>
            <person name="Mallez S."/>
            <person name="Becker A."/>
            <person name="Gohl D.M."/>
            <person name="Silverstein K.A.T."/>
            <person name="Koren S."/>
            <person name="Bechman K.B."/>
            <person name="Herman A."/>
            <person name="Abrahante J.E."/>
            <person name="Garbe J."/>
        </authorList>
    </citation>
    <scope>NUCLEOTIDE SEQUENCE</scope>
    <source>
        <strain evidence="1">Duluth1</strain>
        <tissue evidence="1">Whole animal</tissue>
    </source>
</reference>
<evidence type="ECO:0000313" key="1">
    <source>
        <dbReference type="EMBL" id="KAH3695210.1"/>
    </source>
</evidence>
<dbReference type="Proteomes" id="UP000828390">
    <property type="component" value="Unassembled WGS sequence"/>
</dbReference>
<dbReference type="AlphaFoldDB" id="A0A9D3Y7Z2"/>
<dbReference type="EMBL" id="JAIWYP010000016">
    <property type="protein sequence ID" value="KAH3695210.1"/>
    <property type="molecule type" value="Genomic_DNA"/>
</dbReference>
<comment type="caution">
    <text evidence="1">The sequence shown here is derived from an EMBL/GenBank/DDBJ whole genome shotgun (WGS) entry which is preliminary data.</text>
</comment>